<protein>
    <submittedName>
        <fullName evidence="2">Uncharacterized protein</fullName>
    </submittedName>
</protein>
<dbReference type="Proteomes" id="UP000024635">
    <property type="component" value="Unassembled WGS sequence"/>
</dbReference>
<dbReference type="AlphaFoldDB" id="A0A016SV45"/>
<feature type="compositionally biased region" description="Basic and acidic residues" evidence="1">
    <location>
        <begin position="1"/>
        <end position="10"/>
    </location>
</feature>
<proteinExistence type="predicted"/>
<evidence type="ECO:0000256" key="1">
    <source>
        <dbReference type="SAM" id="MobiDB-lite"/>
    </source>
</evidence>
<dbReference type="EMBL" id="JARK01001506">
    <property type="protein sequence ID" value="EYB94543.1"/>
    <property type="molecule type" value="Genomic_DNA"/>
</dbReference>
<reference evidence="3" key="1">
    <citation type="journal article" date="2015" name="Nat. Genet.">
        <title>The genome and transcriptome of the zoonotic hookworm Ancylostoma ceylanicum identify infection-specific gene families.</title>
        <authorList>
            <person name="Schwarz E.M."/>
            <person name="Hu Y."/>
            <person name="Antoshechkin I."/>
            <person name="Miller M.M."/>
            <person name="Sternberg P.W."/>
            <person name="Aroian R.V."/>
        </authorList>
    </citation>
    <scope>NUCLEOTIDE SEQUENCE</scope>
    <source>
        <strain evidence="3">HY135</strain>
    </source>
</reference>
<keyword evidence="3" id="KW-1185">Reference proteome</keyword>
<evidence type="ECO:0000313" key="3">
    <source>
        <dbReference type="Proteomes" id="UP000024635"/>
    </source>
</evidence>
<accession>A0A016SV45</accession>
<feature type="region of interest" description="Disordered" evidence="1">
    <location>
        <begin position="1"/>
        <end position="42"/>
    </location>
</feature>
<evidence type="ECO:0000313" key="2">
    <source>
        <dbReference type="EMBL" id="EYB94543.1"/>
    </source>
</evidence>
<gene>
    <name evidence="2" type="primary">Acey_s0170.g255</name>
    <name evidence="2" type="ORF">Y032_0170g255</name>
</gene>
<name>A0A016SV45_9BILA</name>
<organism evidence="2 3">
    <name type="scientific">Ancylostoma ceylanicum</name>
    <dbReference type="NCBI Taxonomy" id="53326"/>
    <lineage>
        <taxon>Eukaryota</taxon>
        <taxon>Metazoa</taxon>
        <taxon>Ecdysozoa</taxon>
        <taxon>Nematoda</taxon>
        <taxon>Chromadorea</taxon>
        <taxon>Rhabditida</taxon>
        <taxon>Rhabditina</taxon>
        <taxon>Rhabditomorpha</taxon>
        <taxon>Strongyloidea</taxon>
        <taxon>Ancylostomatidae</taxon>
        <taxon>Ancylostomatinae</taxon>
        <taxon>Ancylostoma</taxon>
    </lineage>
</organism>
<sequence>MSRPLKKDQSKPSPVLVDPTSLVGRSCRDDSKTGFRSQQGASRLKLPAYPEFQREKGSCQAVLNNTFDVPVQEGNSRIASVGVLLIRW</sequence>
<comment type="caution">
    <text evidence="2">The sequence shown here is derived from an EMBL/GenBank/DDBJ whole genome shotgun (WGS) entry which is preliminary data.</text>
</comment>